<evidence type="ECO:0000313" key="3">
    <source>
        <dbReference type="Proteomes" id="UP000034589"/>
    </source>
</evidence>
<gene>
    <name evidence="2" type="ORF">UY39_C0026G0002</name>
</gene>
<protein>
    <submittedName>
        <fullName evidence="2">Uncharacterized protein</fullName>
    </submittedName>
</protein>
<proteinExistence type="predicted"/>
<name>A0A0G1XVX2_9BACT</name>
<organism evidence="2 3">
    <name type="scientific">Candidatus Kaiserbacteria bacterium GW2011_GWC2_49_12</name>
    <dbReference type="NCBI Taxonomy" id="1618675"/>
    <lineage>
        <taxon>Bacteria</taxon>
        <taxon>Candidatus Kaiseribacteriota</taxon>
    </lineage>
</organism>
<dbReference type="Proteomes" id="UP000034589">
    <property type="component" value="Unassembled WGS sequence"/>
</dbReference>
<feature type="region of interest" description="Disordered" evidence="1">
    <location>
        <begin position="24"/>
        <end position="59"/>
    </location>
</feature>
<feature type="compositionally biased region" description="Basic residues" evidence="1">
    <location>
        <begin position="94"/>
        <end position="103"/>
    </location>
</feature>
<reference evidence="2 3" key="1">
    <citation type="journal article" date="2015" name="Nature">
        <title>rRNA introns, odd ribosomes, and small enigmatic genomes across a large radiation of phyla.</title>
        <authorList>
            <person name="Brown C.T."/>
            <person name="Hug L.A."/>
            <person name="Thomas B.C."/>
            <person name="Sharon I."/>
            <person name="Castelle C.J."/>
            <person name="Singh A."/>
            <person name="Wilkins M.J."/>
            <person name="Williams K.H."/>
            <person name="Banfield J.F."/>
        </authorList>
    </citation>
    <scope>NUCLEOTIDE SEQUENCE [LARGE SCALE GENOMIC DNA]</scope>
</reference>
<dbReference type="EMBL" id="LCPV01000026">
    <property type="protein sequence ID" value="KKW06747.1"/>
    <property type="molecule type" value="Genomic_DNA"/>
</dbReference>
<sequence length="109" mass="12501">MFARRAAGDTKINNVPFRLKSPKWDAGIPPFLRKERDKKQKSRPSCSGRAESNLGEIANASHGVETRFSEFLLHLARIRRESLLSRRPSDGARRQKCRNRLKKAMKDVV</sequence>
<dbReference type="AlphaFoldDB" id="A0A0G1XVX2"/>
<comment type="caution">
    <text evidence="2">The sequence shown here is derived from an EMBL/GenBank/DDBJ whole genome shotgun (WGS) entry which is preliminary data.</text>
</comment>
<feature type="region of interest" description="Disordered" evidence="1">
    <location>
        <begin position="85"/>
        <end position="109"/>
    </location>
</feature>
<evidence type="ECO:0000256" key="1">
    <source>
        <dbReference type="SAM" id="MobiDB-lite"/>
    </source>
</evidence>
<evidence type="ECO:0000313" key="2">
    <source>
        <dbReference type="EMBL" id="KKW06747.1"/>
    </source>
</evidence>
<accession>A0A0G1XVX2</accession>